<proteinExistence type="predicted"/>
<reference evidence="2" key="1">
    <citation type="submission" date="2023-03" db="EMBL/GenBank/DDBJ databases">
        <title>Massive genome expansion in bonnet fungi (Mycena s.s.) driven by repeated elements and novel gene families across ecological guilds.</title>
        <authorList>
            <consortium name="Lawrence Berkeley National Laboratory"/>
            <person name="Harder C.B."/>
            <person name="Miyauchi S."/>
            <person name="Viragh M."/>
            <person name="Kuo A."/>
            <person name="Thoen E."/>
            <person name="Andreopoulos B."/>
            <person name="Lu D."/>
            <person name="Skrede I."/>
            <person name="Drula E."/>
            <person name="Henrissat B."/>
            <person name="Morin E."/>
            <person name="Kohler A."/>
            <person name="Barry K."/>
            <person name="LaButti K."/>
            <person name="Morin E."/>
            <person name="Salamov A."/>
            <person name="Lipzen A."/>
            <person name="Mereny Z."/>
            <person name="Hegedus B."/>
            <person name="Baldrian P."/>
            <person name="Stursova M."/>
            <person name="Weitz H."/>
            <person name="Taylor A."/>
            <person name="Grigoriev I.V."/>
            <person name="Nagy L.G."/>
            <person name="Martin F."/>
            <person name="Kauserud H."/>
        </authorList>
    </citation>
    <scope>NUCLEOTIDE SEQUENCE</scope>
    <source>
        <strain evidence="2">CBHHK067</strain>
    </source>
</reference>
<name>A0AAD7D4D2_MYCRO</name>
<gene>
    <name evidence="2" type="ORF">B0H17DRAFT_1078686</name>
</gene>
<comment type="caution">
    <text evidence="2">The sequence shown here is derived from an EMBL/GenBank/DDBJ whole genome shotgun (WGS) entry which is preliminary data.</text>
</comment>
<organism evidence="2 3">
    <name type="scientific">Mycena rosella</name>
    <name type="common">Pink bonnet</name>
    <name type="synonym">Agaricus rosellus</name>
    <dbReference type="NCBI Taxonomy" id="1033263"/>
    <lineage>
        <taxon>Eukaryota</taxon>
        <taxon>Fungi</taxon>
        <taxon>Dikarya</taxon>
        <taxon>Basidiomycota</taxon>
        <taxon>Agaricomycotina</taxon>
        <taxon>Agaricomycetes</taxon>
        <taxon>Agaricomycetidae</taxon>
        <taxon>Agaricales</taxon>
        <taxon>Marasmiineae</taxon>
        <taxon>Mycenaceae</taxon>
        <taxon>Mycena</taxon>
    </lineage>
</organism>
<dbReference type="Proteomes" id="UP001221757">
    <property type="component" value="Unassembled WGS sequence"/>
</dbReference>
<keyword evidence="3" id="KW-1185">Reference proteome</keyword>
<dbReference type="AlphaFoldDB" id="A0AAD7D4D2"/>
<protein>
    <submittedName>
        <fullName evidence="2">Uncharacterized protein</fullName>
    </submittedName>
</protein>
<dbReference type="EMBL" id="JARKIE010000134">
    <property type="protein sequence ID" value="KAJ7678551.1"/>
    <property type="molecule type" value="Genomic_DNA"/>
</dbReference>
<evidence type="ECO:0000313" key="3">
    <source>
        <dbReference type="Proteomes" id="UP001221757"/>
    </source>
</evidence>
<accession>A0AAD7D4D2</accession>
<feature type="region of interest" description="Disordered" evidence="1">
    <location>
        <begin position="78"/>
        <end position="97"/>
    </location>
</feature>
<evidence type="ECO:0000256" key="1">
    <source>
        <dbReference type="SAM" id="MobiDB-lite"/>
    </source>
</evidence>
<evidence type="ECO:0000313" key="2">
    <source>
        <dbReference type="EMBL" id="KAJ7678551.1"/>
    </source>
</evidence>
<feature type="region of interest" description="Disordered" evidence="1">
    <location>
        <begin position="36"/>
        <end position="70"/>
    </location>
</feature>
<sequence length="165" mass="18266">MAFEFSSLQPRPPFRVLDEMSFAETELQPVFTWAISGQNPDSVEDGEIVEPSPASLEPSRPGAHTETETVLSDSIDSRHEFMSEQPSPPSSVTVSSPRIPPVSYSMTAEELDLAKDIVLDLLGWGVDAEYLLDCGVSAVLIHRIFTDLRLRLPRNLSVDIDPWTP</sequence>